<proteinExistence type="predicted"/>
<dbReference type="EMBL" id="GGEC01001395">
    <property type="protein sequence ID" value="MBW81878.1"/>
    <property type="molecule type" value="Transcribed_RNA"/>
</dbReference>
<name>A0A2P2IKY7_RHIMU</name>
<protein>
    <submittedName>
        <fullName evidence="1">Uncharacterized protein</fullName>
    </submittedName>
</protein>
<organism evidence="1">
    <name type="scientific">Rhizophora mucronata</name>
    <name type="common">Asiatic mangrove</name>
    <dbReference type="NCBI Taxonomy" id="61149"/>
    <lineage>
        <taxon>Eukaryota</taxon>
        <taxon>Viridiplantae</taxon>
        <taxon>Streptophyta</taxon>
        <taxon>Embryophyta</taxon>
        <taxon>Tracheophyta</taxon>
        <taxon>Spermatophyta</taxon>
        <taxon>Magnoliopsida</taxon>
        <taxon>eudicotyledons</taxon>
        <taxon>Gunneridae</taxon>
        <taxon>Pentapetalae</taxon>
        <taxon>rosids</taxon>
        <taxon>fabids</taxon>
        <taxon>Malpighiales</taxon>
        <taxon>Rhizophoraceae</taxon>
        <taxon>Rhizophora</taxon>
    </lineage>
</organism>
<evidence type="ECO:0000313" key="1">
    <source>
        <dbReference type="EMBL" id="MBW81878.1"/>
    </source>
</evidence>
<sequence>MSVVSIIVGICSVGLNGNDF</sequence>
<reference evidence="1" key="1">
    <citation type="submission" date="2018-02" db="EMBL/GenBank/DDBJ databases">
        <title>Rhizophora mucronata_Transcriptome.</title>
        <authorList>
            <person name="Meera S.P."/>
            <person name="Sreeshan A."/>
            <person name="Augustine A."/>
        </authorList>
    </citation>
    <scope>NUCLEOTIDE SEQUENCE</scope>
    <source>
        <tissue evidence="1">Leaf</tissue>
    </source>
</reference>
<accession>A0A2P2IKY7</accession>
<dbReference type="AlphaFoldDB" id="A0A2P2IKY7"/>